<organism evidence="1 2">
    <name type="scientific">Pholiota conissans</name>
    <dbReference type="NCBI Taxonomy" id="109636"/>
    <lineage>
        <taxon>Eukaryota</taxon>
        <taxon>Fungi</taxon>
        <taxon>Dikarya</taxon>
        <taxon>Basidiomycota</taxon>
        <taxon>Agaricomycotina</taxon>
        <taxon>Agaricomycetes</taxon>
        <taxon>Agaricomycetidae</taxon>
        <taxon>Agaricales</taxon>
        <taxon>Agaricineae</taxon>
        <taxon>Strophariaceae</taxon>
        <taxon>Pholiota</taxon>
    </lineage>
</organism>
<dbReference type="SUPFAM" id="SSF56219">
    <property type="entry name" value="DNase I-like"/>
    <property type="match status" value="1"/>
</dbReference>
<evidence type="ECO:0000313" key="1">
    <source>
        <dbReference type="EMBL" id="KAF9471145.1"/>
    </source>
</evidence>
<dbReference type="InterPro" id="IPR036691">
    <property type="entry name" value="Endo/exonu/phosph_ase_sf"/>
</dbReference>
<dbReference type="Proteomes" id="UP000807469">
    <property type="component" value="Unassembled WGS sequence"/>
</dbReference>
<dbReference type="Gene3D" id="3.60.10.10">
    <property type="entry name" value="Endonuclease/exonuclease/phosphatase"/>
    <property type="match status" value="1"/>
</dbReference>
<comment type="caution">
    <text evidence="1">The sequence shown here is derived from an EMBL/GenBank/DDBJ whole genome shotgun (WGS) entry which is preliminary data.</text>
</comment>
<dbReference type="EMBL" id="MU155749">
    <property type="protein sequence ID" value="KAF9471145.1"/>
    <property type="molecule type" value="Genomic_DNA"/>
</dbReference>
<protein>
    <recommendedName>
        <fullName evidence="3">Endonuclease/exonuclease/phosphatase domain-containing protein</fullName>
    </recommendedName>
</protein>
<evidence type="ECO:0000313" key="2">
    <source>
        <dbReference type="Proteomes" id="UP000807469"/>
    </source>
</evidence>
<name>A0A9P6CRH5_9AGAR</name>
<keyword evidence="2" id="KW-1185">Reference proteome</keyword>
<proteinExistence type="predicted"/>
<evidence type="ECO:0008006" key="3">
    <source>
        <dbReference type="Google" id="ProtNLM"/>
    </source>
</evidence>
<dbReference type="OrthoDB" id="412006at2759"/>
<reference evidence="1" key="1">
    <citation type="submission" date="2020-11" db="EMBL/GenBank/DDBJ databases">
        <authorList>
            <consortium name="DOE Joint Genome Institute"/>
            <person name="Ahrendt S."/>
            <person name="Riley R."/>
            <person name="Andreopoulos W."/>
            <person name="Labutti K."/>
            <person name="Pangilinan J."/>
            <person name="Ruiz-Duenas F.J."/>
            <person name="Barrasa J.M."/>
            <person name="Sanchez-Garcia M."/>
            <person name="Camarero S."/>
            <person name="Miyauchi S."/>
            <person name="Serrano A."/>
            <person name="Linde D."/>
            <person name="Babiker R."/>
            <person name="Drula E."/>
            <person name="Ayuso-Fernandez I."/>
            <person name="Pacheco R."/>
            <person name="Padilla G."/>
            <person name="Ferreira P."/>
            <person name="Barriuso J."/>
            <person name="Kellner H."/>
            <person name="Castanera R."/>
            <person name="Alfaro M."/>
            <person name="Ramirez L."/>
            <person name="Pisabarro A.G."/>
            <person name="Kuo A."/>
            <person name="Tritt A."/>
            <person name="Lipzen A."/>
            <person name="He G."/>
            <person name="Yan M."/>
            <person name="Ng V."/>
            <person name="Cullen D."/>
            <person name="Martin F."/>
            <person name="Rosso M.-N."/>
            <person name="Henrissat B."/>
            <person name="Hibbett D."/>
            <person name="Martinez A.T."/>
            <person name="Grigoriev I.V."/>
        </authorList>
    </citation>
    <scope>NUCLEOTIDE SEQUENCE</scope>
    <source>
        <strain evidence="1">CIRM-BRFM 674</strain>
    </source>
</reference>
<dbReference type="AlphaFoldDB" id="A0A9P6CRH5"/>
<accession>A0A9P6CRH5</accession>
<gene>
    <name evidence="1" type="ORF">BDN70DRAFT_939158</name>
</gene>
<sequence>MNVYSDDQNTMIFHIAGKSGSLPSFVYMGGDFNCHSSVWDPKESSHRMVPIALLESAADLGLELAMPDNLGPMLYLYNRDFRPLVIDLIFLQSQDVLARMPHREIGIQGSSDHILISAVVPLSEPINVGTTQSIKPNSEAERDYVDALRVGLAGIPRGDLDTADEIDATTNAVVSVFKQCWDTYSESKQILFEKMLSNRLQFDMICHDLVHPNQMGGVRQRSTEDAGIFLTHLVPAHDCCDLPPIRGRNFETSLDSLRKNATNRARDSWIDIFQDLKYRGSNFLMLQELDGTPIQPSYINGGAWLPLFKHSTMSTARMNWLDAATAPPMLGVANIFWNGATNESTTLRTTSASQRI</sequence>